<dbReference type="InterPro" id="IPR006098">
    <property type="entry name" value="MMCoA_mutase_a_cat"/>
</dbReference>
<dbReference type="EMBL" id="JAAATX020000009">
    <property type="protein sequence ID" value="MBU9698985.1"/>
    <property type="molecule type" value="Genomic_DNA"/>
</dbReference>
<evidence type="ECO:0000313" key="4">
    <source>
        <dbReference type="Proteomes" id="UP000731907"/>
    </source>
</evidence>
<accession>A0ABS6J9D6</accession>
<dbReference type="RefSeq" id="WP_161763082.1">
    <property type="nucleotide sequence ID" value="NZ_JAAATX020000009.1"/>
</dbReference>
<dbReference type="InterPro" id="IPR006099">
    <property type="entry name" value="MeMalonylCoA_mutase_a/b_cat"/>
</dbReference>
<keyword evidence="4" id="KW-1185">Reference proteome</keyword>
<dbReference type="Gene3D" id="3.20.20.240">
    <property type="entry name" value="Methylmalonyl-CoA mutase"/>
    <property type="match status" value="1"/>
</dbReference>
<dbReference type="NCBIfam" id="TIGR00641">
    <property type="entry name" value="acid_CoA_mut_N"/>
    <property type="match status" value="1"/>
</dbReference>
<dbReference type="PANTHER" id="PTHR48101">
    <property type="entry name" value="METHYLMALONYL-COA MUTASE, MITOCHONDRIAL-RELATED"/>
    <property type="match status" value="1"/>
</dbReference>
<reference evidence="3 4" key="1">
    <citation type="submission" date="2021-06" db="EMBL/GenBank/DDBJ databases">
        <title>Rhodobacteraceae bacterium strain HSP-20.</title>
        <authorList>
            <person name="Chen W.-M."/>
        </authorList>
    </citation>
    <scope>NUCLEOTIDE SEQUENCE [LARGE SCALE GENOMIC DNA]</scope>
    <source>
        <strain evidence="3 4">HSP-20</strain>
    </source>
</reference>
<evidence type="ECO:0000259" key="2">
    <source>
        <dbReference type="Pfam" id="PF01642"/>
    </source>
</evidence>
<feature type="domain" description="Methylmalonyl-CoA mutase alpha/beta chain catalytic" evidence="2">
    <location>
        <begin position="43"/>
        <end position="558"/>
    </location>
</feature>
<organism evidence="3 4">
    <name type="scientific">Paragemmobacter amnigenus</name>
    <dbReference type="NCBI Taxonomy" id="2852097"/>
    <lineage>
        <taxon>Bacteria</taxon>
        <taxon>Pseudomonadati</taxon>
        <taxon>Pseudomonadota</taxon>
        <taxon>Alphaproteobacteria</taxon>
        <taxon>Rhodobacterales</taxon>
        <taxon>Paracoccaceae</taxon>
        <taxon>Paragemmobacter</taxon>
    </lineage>
</organism>
<protein>
    <submittedName>
        <fullName evidence="3">Methylmalonyl-CoA mutase</fullName>
    </submittedName>
</protein>
<sequence length="566" mass="63664">MTKHDIFQPATLKKLEKQFADWEANELAESLGRRGESKDEFRTEAGIEIKRVYTQLDIADIPPEDIGLPGQYPFTRGPYPTMYRARPWTIRQVSGYGNAEDTNARYKYLIAAGQTGTSTDFDMPTLMGYDSDHPMAFGEVGREGVAIDTLDDMEALFDGIDLNVISASLTINPTAFIIYAMWVAAAKKRGYDPQRLMGTIQADILKEYVAQKEWIFPVRPSVRLVRDTILYSAEHTKRFNPISISGYHVSEVGGNAVHEVAFTISFAISYIEECRKLGMSVDEFAPRLSFFYVCQADFFEEIAKFRAARRVYAKVIKERFGAELAESMRMRMHVQTAAMTLTKPQYRINLMRTAVQALAAVLGGAQSMHTNGFDEAFTIPTAEAMKLAIRTQQILAEETNVTSIVDPLGGSYAVEALTSEFEAKVFDMLKQIDDLGGAIKAVEAGWMQRICADTAYEYELRKARGERTVIGVNKYVEEDEEPADFAPHPYDEGTLERQLARLNRVRAERDTAKVHAILERMKVIATDEKQNLLPVTMEAVEAKATLGEICDALRSVWGVYREEPIF</sequence>
<dbReference type="SUPFAM" id="SSF51703">
    <property type="entry name" value="Cobalamin (vitamin B12)-dependent enzymes"/>
    <property type="match status" value="1"/>
</dbReference>
<keyword evidence="1" id="KW-0413">Isomerase</keyword>
<dbReference type="Pfam" id="PF01642">
    <property type="entry name" value="MM_CoA_mutase"/>
    <property type="match status" value="1"/>
</dbReference>
<name>A0ABS6J9D6_9RHOB</name>
<evidence type="ECO:0000313" key="3">
    <source>
        <dbReference type="EMBL" id="MBU9698985.1"/>
    </source>
</evidence>
<proteinExistence type="predicted"/>
<dbReference type="Proteomes" id="UP000731907">
    <property type="component" value="Unassembled WGS sequence"/>
</dbReference>
<comment type="caution">
    <text evidence="3">The sequence shown here is derived from an EMBL/GenBank/DDBJ whole genome shotgun (WGS) entry which is preliminary data.</text>
</comment>
<dbReference type="PANTHER" id="PTHR48101:SF1">
    <property type="entry name" value="METHYLMALONYL-COA MUTASE, LARGE SUBUNIT"/>
    <property type="match status" value="1"/>
</dbReference>
<gene>
    <name evidence="3" type="ORF">GU927_014135</name>
</gene>
<evidence type="ECO:0000256" key="1">
    <source>
        <dbReference type="ARBA" id="ARBA00023235"/>
    </source>
</evidence>
<dbReference type="InterPro" id="IPR016176">
    <property type="entry name" value="Cbl-dep_enz_cat"/>
</dbReference>